<dbReference type="Proteomes" id="UP000078541">
    <property type="component" value="Unassembled WGS sequence"/>
</dbReference>
<evidence type="ECO:0000256" key="1">
    <source>
        <dbReference type="ARBA" id="ARBA00004123"/>
    </source>
</evidence>
<dbReference type="SUPFAM" id="SSF48371">
    <property type="entry name" value="ARM repeat"/>
    <property type="match status" value="2"/>
</dbReference>
<organism evidence="7 8">
    <name type="scientific">Trachymyrmex septentrionalis</name>
    <dbReference type="NCBI Taxonomy" id="34720"/>
    <lineage>
        <taxon>Eukaryota</taxon>
        <taxon>Metazoa</taxon>
        <taxon>Ecdysozoa</taxon>
        <taxon>Arthropoda</taxon>
        <taxon>Hexapoda</taxon>
        <taxon>Insecta</taxon>
        <taxon>Pterygota</taxon>
        <taxon>Neoptera</taxon>
        <taxon>Endopterygota</taxon>
        <taxon>Hymenoptera</taxon>
        <taxon>Apocrita</taxon>
        <taxon>Aculeata</taxon>
        <taxon>Formicoidea</taxon>
        <taxon>Formicidae</taxon>
        <taxon>Myrmicinae</taxon>
        <taxon>Trachymyrmex</taxon>
    </lineage>
</organism>
<feature type="region of interest" description="Disordered" evidence="4">
    <location>
        <begin position="1131"/>
        <end position="1189"/>
    </location>
</feature>
<feature type="compositionally biased region" description="Basic residues" evidence="4">
    <location>
        <begin position="1"/>
        <end position="18"/>
    </location>
</feature>
<feature type="compositionally biased region" description="Basic and acidic residues" evidence="4">
    <location>
        <begin position="1161"/>
        <end position="1175"/>
    </location>
</feature>
<name>A0A195ESW9_9HYME</name>
<accession>A0A195ESW9</accession>
<evidence type="ECO:0000256" key="3">
    <source>
        <dbReference type="ARBA" id="ARBA00023242"/>
    </source>
</evidence>
<feature type="region of interest" description="Disordered" evidence="4">
    <location>
        <begin position="1"/>
        <end position="33"/>
    </location>
</feature>
<sequence length="1316" mass="148975">MGKLKPRLASRKKAKRWAKGQSQSSSSNPVTTKYRERATHLFSKDFSSTPGITKEDLWKHDAIHGIQPQFDKLDIDENQLEESTTLYETASTYDSTFVTNYSNCSNLSFSKFLDHFQSSSIVHKEMLAVLASVTEIIKQHGGKESSTEYFAALMSTLEVVEDDTSVAATLSLLGMCLRTVSKNVLNLQFGPTSQALLRILQQYVDSESHLILRHCIGCLSVLLRAQEAAVWMNSSTTQVLDAMLSFIIHTKPKVRKAAQHGICAILKDSNIMKSEKPPTHHPAAEKVAKHCLKQLNDCKQGSSLEVTTILHILTLLKDITHQLPESCVKTICECLLEIMTLNNVLITSCCLQTLHGLFVMRPSEATLPFSRNANIIKALYDYQPSANDTQPTLAWLAVMQEAHCNLMTHLTFSRVSSDVFSTFYYVIPEMLNRCVELLLSNKTEIVNGASHTVKIILQECVAPLCENEERIGNYEPIVRRIVEIMHKTLSYQYIGAWRHVLHLIAVLFQVTGKLKLQELVNVVKTLGNLRESHDFVHNRDAEYAIGAAIRAMGPQAVLDILPLKIDENTINLKRSWMIPLLKDCITGGTIAFFKDVLLTLVLVCEKKADESPADKKIYECLVTQIWSILPSLCNDASDVKDNFKFIAKMLGTAICDWRDLRPFALAALRKLISKAIKQDNTDDIAELARFAKNYLPILFNFYTTKPNGTDEEGARLAAFDTMKIYITITSSDLANYLFDRAQSKLEEPDADDFFKESIYDLMRALIGYTDVDRLSKYYDKCVSILKDDTKRKEQKKAYRFLEEICGSEREVCKQFLHQQRRQIQNTLISSATSVIKTSRGARLRCLTHLVRIHPQLEKTKFLEAIVPEVVLCVKDINERCREAAYQLLNIIAEKFLNNSEYLKDYVDMLMVGLGGEQAYVSASLLALASITYHHNGSLSTDIVNEILAHACTILTSPTREIVESALSYVKVYIDLTRPVVMASLSRIVNALSGMSEDCKRHFRQKVRDILTKMIRKYCIEAISSMVPASDVILHKRLKNINKIENAKKKKKRELERARKLQERNSDEEFDAKRRPKSVEEILADSDEEFEVTENELEKKRNKKRTLKKDAWIQESEDNIVDLADPAAARNITTTQPGVPNPKIPVRKTKDRGFATAPDGRLIIRDDNERDSDTEKNKKKKKTSFLQSDSEDDYVEDDISVVTTKTANKKRKYSESVLDVMSLKSQSTSKYRAGGSGIHRSLKMRKVDSEPGSDYRATKAKGDIKKKGKPDPYAYVPLTRSILNKRKKKKNAGKFQSIVSGARKGARTGMRNKRRKH</sequence>
<comment type="similarity">
    <text evidence="2">Belongs to the RRP12 family.</text>
</comment>
<proteinExistence type="inferred from homology"/>
<keyword evidence="8" id="KW-1185">Reference proteome</keyword>
<feature type="compositionally biased region" description="Basic residues" evidence="4">
    <location>
        <begin position="1303"/>
        <end position="1316"/>
    </location>
</feature>
<evidence type="ECO:0000259" key="6">
    <source>
        <dbReference type="Pfam" id="PF25772"/>
    </source>
</evidence>
<dbReference type="EMBL" id="KQ981986">
    <property type="protein sequence ID" value="KYN31251.1"/>
    <property type="molecule type" value="Genomic_DNA"/>
</dbReference>
<dbReference type="InterPro" id="IPR012978">
    <property type="entry name" value="HEAT_RRP12"/>
</dbReference>
<evidence type="ECO:0000313" key="8">
    <source>
        <dbReference type="Proteomes" id="UP000078541"/>
    </source>
</evidence>
<dbReference type="Gene3D" id="1.25.10.10">
    <property type="entry name" value="Leucine-rich Repeat Variant"/>
    <property type="match status" value="2"/>
</dbReference>
<evidence type="ECO:0000256" key="4">
    <source>
        <dbReference type="SAM" id="MobiDB-lite"/>
    </source>
</evidence>
<feature type="compositionally biased region" description="Basic and acidic residues" evidence="4">
    <location>
        <begin position="1255"/>
        <end position="1264"/>
    </location>
</feature>
<feature type="domain" description="RRP12 N-terminal HEAT" evidence="6">
    <location>
        <begin position="113"/>
        <end position="359"/>
    </location>
</feature>
<dbReference type="InterPro" id="IPR016024">
    <property type="entry name" value="ARM-type_fold"/>
</dbReference>
<feature type="region of interest" description="Disordered" evidence="4">
    <location>
        <begin position="1224"/>
        <end position="1270"/>
    </location>
</feature>
<dbReference type="Pfam" id="PF25772">
    <property type="entry name" value="HEAT_RRP12_N"/>
    <property type="match status" value="1"/>
</dbReference>
<evidence type="ECO:0000313" key="7">
    <source>
        <dbReference type="EMBL" id="KYN31251.1"/>
    </source>
</evidence>
<evidence type="ECO:0000259" key="5">
    <source>
        <dbReference type="Pfam" id="PF08161"/>
    </source>
</evidence>
<keyword evidence="3" id="KW-0539">Nucleus</keyword>
<dbReference type="InterPro" id="IPR057860">
    <property type="entry name" value="HEAT_RRP12_N"/>
</dbReference>
<reference evidence="7 8" key="1">
    <citation type="submission" date="2016-03" db="EMBL/GenBank/DDBJ databases">
        <title>Trachymyrmex septentrionalis WGS genome.</title>
        <authorList>
            <person name="Nygaard S."/>
            <person name="Hu H."/>
            <person name="Boomsma J."/>
            <person name="Zhang G."/>
        </authorList>
    </citation>
    <scope>NUCLEOTIDE SEQUENCE [LARGE SCALE GENOMIC DNA]</scope>
    <source>
        <strain evidence="7">Tsep2-gDNA-1</strain>
        <tissue evidence="7">Whole body</tissue>
    </source>
</reference>
<feature type="region of interest" description="Disordered" evidence="4">
    <location>
        <begin position="1056"/>
        <end position="1075"/>
    </location>
</feature>
<protein>
    <submittedName>
        <fullName evidence="7">RRP12-like protein</fullName>
    </submittedName>
</protein>
<gene>
    <name evidence="7" type="ORF">ALC56_14519</name>
</gene>
<feature type="domain" description="RRP12 HEAT" evidence="5">
    <location>
        <begin position="440"/>
        <end position="705"/>
    </location>
</feature>
<dbReference type="PANTHER" id="PTHR48287:SF1">
    <property type="entry name" value="ARM REPEAT SUPERFAMILY PROTEIN"/>
    <property type="match status" value="1"/>
</dbReference>
<feature type="compositionally biased region" description="Polar residues" evidence="4">
    <location>
        <begin position="20"/>
        <end position="31"/>
    </location>
</feature>
<dbReference type="InterPro" id="IPR011989">
    <property type="entry name" value="ARM-like"/>
</dbReference>
<feature type="region of interest" description="Disordered" evidence="4">
    <location>
        <begin position="1285"/>
        <end position="1316"/>
    </location>
</feature>
<dbReference type="PANTHER" id="PTHR48287">
    <property type="entry name" value="ARM REPEAT SUPERFAMILY PROTEIN"/>
    <property type="match status" value="1"/>
</dbReference>
<evidence type="ECO:0000256" key="2">
    <source>
        <dbReference type="ARBA" id="ARBA00007690"/>
    </source>
</evidence>
<dbReference type="Pfam" id="PF08161">
    <property type="entry name" value="RRP12_HEAT"/>
    <property type="match status" value="1"/>
</dbReference>
<dbReference type="InterPro" id="IPR052087">
    <property type="entry name" value="RRP12"/>
</dbReference>
<dbReference type="STRING" id="34720.A0A195ESW9"/>
<dbReference type="GO" id="GO:0005634">
    <property type="term" value="C:nucleus"/>
    <property type="evidence" value="ECO:0007669"/>
    <property type="project" value="UniProtKB-SubCell"/>
</dbReference>
<comment type="subcellular location">
    <subcellularLocation>
        <location evidence="1">Nucleus</location>
    </subcellularLocation>
</comment>